<feature type="region of interest" description="Disordered" evidence="8">
    <location>
        <begin position="1"/>
        <end position="58"/>
    </location>
</feature>
<keyword evidence="2 7" id="KW-0378">Hydrolase</keyword>
<dbReference type="EC" id="3.6.1.42" evidence="4"/>
<evidence type="ECO:0000256" key="5">
    <source>
        <dbReference type="PIRSR" id="PIRSR600407-1"/>
    </source>
</evidence>
<dbReference type="SMR" id="A0A015KGH9"/>
<dbReference type="InterPro" id="IPR000407">
    <property type="entry name" value="GDA1_CD39_NTPase"/>
</dbReference>
<evidence type="ECO:0000256" key="2">
    <source>
        <dbReference type="ARBA" id="ARBA00022801"/>
    </source>
</evidence>
<dbReference type="OrthoDB" id="6372431at2759"/>
<keyword evidence="6" id="KW-0547">Nucleotide-binding</keyword>
<dbReference type="PANTHER" id="PTHR11782:SF83">
    <property type="entry name" value="GUANOSINE-DIPHOSPHATASE"/>
    <property type="match status" value="1"/>
</dbReference>
<feature type="compositionally biased region" description="Low complexity" evidence="8">
    <location>
        <begin position="128"/>
        <end position="149"/>
    </location>
</feature>
<dbReference type="GO" id="GO:0009134">
    <property type="term" value="P:nucleoside diphosphate catabolic process"/>
    <property type="evidence" value="ECO:0007669"/>
    <property type="project" value="TreeGrafter"/>
</dbReference>
<dbReference type="PROSITE" id="PS01238">
    <property type="entry name" value="GDA1_CD39_NTPASE"/>
    <property type="match status" value="1"/>
</dbReference>
<organism evidence="10 11">
    <name type="scientific">Rhizophagus irregularis (strain DAOM 197198w)</name>
    <name type="common">Glomus intraradices</name>
    <dbReference type="NCBI Taxonomy" id="1432141"/>
    <lineage>
        <taxon>Eukaryota</taxon>
        <taxon>Fungi</taxon>
        <taxon>Fungi incertae sedis</taxon>
        <taxon>Mucoromycota</taxon>
        <taxon>Glomeromycotina</taxon>
        <taxon>Glomeromycetes</taxon>
        <taxon>Glomerales</taxon>
        <taxon>Glomeraceae</taxon>
        <taxon>Rhizophagus</taxon>
    </lineage>
</organism>
<name>A0A015KGH9_RHIIW</name>
<keyword evidence="6" id="KW-0067">ATP-binding</keyword>
<keyword evidence="11" id="KW-1185">Reference proteome</keyword>
<dbReference type="Gene3D" id="3.30.420.40">
    <property type="match status" value="1"/>
</dbReference>
<comment type="similarity">
    <text evidence="1 7">Belongs to the GDA1/CD39 NTPase family.</text>
</comment>
<proteinExistence type="inferred from homology"/>
<dbReference type="Pfam" id="PF01150">
    <property type="entry name" value="GDA1_CD39"/>
    <property type="match status" value="1"/>
</dbReference>
<feature type="region of interest" description="Disordered" evidence="8">
    <location>
        <begin position="128"/>
        <end position="153"/>
    </location>
</feature>
<reference evidence="10 11" key="1">
    <citation type="submission" date="2014-02" db="EMBL/GenBank/DDBJ databases">
        <title>Single nucleus genome sequencing reveals high similarity among nuclei of an endomycorrhizal fungus.</title>
        <authorList>
            <person name="Lin K."/>
            <person name="Geurts R."/>
            <person name="Zhang Z."/>
            <person name="Limpens E."/>
            <person name="Saunders D.G."/>
            <person name="Mu D."/>
            <person name="Pang E."/>
            <person name="Cao H."/>
            <person name="Cha H."/>
            <person name="Lin T."/>
            <person name="Zhou Q."/>
            <person name="Shang Y."/>
            <person name="Li Y."/>
            <person name="Ivanov S."/>
            <person name="Sharma T."/>
            <person name="Velzen R.V."/>
            <person name="Ruijter N.D."/>
            <person name="Aanen D.K."/>
            <person name="Win J."/>
            <person name="Kamoun S."/>
            <person name="Bisseling T."/>
            <person name="Huang S."/>
        </authorList>
    </citation>
    <scope>NUCLEOTIDE SEQUENCE [LARGE SCALE GENOMIC DNA]</scope>
    <source>
        <strain evidence="11">DAOM197198w</strain>
    </source>
</reference>
<evidence type="ECO:0000256" key="3">
    <source>
        <dbReference type="ARBA" id="ARBA00037742"/>
    </source>
</evidence>
<dbReference type="GO" id="GO:0004382">
    <property type="term" value="F:GDP phosphatase activity"/>
    <property type="evidence" value="ECO:0007669"/>
    <property type="project" value="UniProtKB-EC"/>
</dbReference>
<gene>
    <name evidence="10" type="ORF">RirG_012480</name>
</gene>
<dbReference type="AlphaFoldDB" id="A0A015KGH9"/>
<comment type="caution">
    <text evidence="10">The sequence shown here is derived from an EMBL/GenBank/DDBJ whole genome shotgun (WGS) entry which is preliminary data.</text>
</comment>
<evidence type="ECO:0000256" key="8">
    <source>
        <dbReference type="SAM" id="MobiDB-lite"/>
    </source>
</evidence>
<dbReference type="GO" id="GO:0016020">
    <property type="term" value="C:membrane"/>
    <property type="evidence" value="ECO:0007669"/>
    <property type="project" value="TreeGrafter"/>
</dbReference>
<feature type="compositionally biased region" description="Polar residues" evidence="8">
    <location>
        <begin position="1"/>
        <end position="16"/>
    </location>
</feature>
<feature type="compositionally biased region" description="Basic and acidic residues" evidence="8">
    <location>
        <begin position="22"/>
        <end position="46"/>
    </location>
</feature>
<dbReference type="GO" id="GO:0005794">
    <property type="term" value="C:Golgi apparatus"/>
    <property type="evidence" value="ECO:0007669"/>
    <property type="project" value="TreeGrafter"/>
</dbReference>
<feature type="transmembrane region" description="Helical" evidence="9">
    <location>
        <begin position="63"/>
        <end position="82"/>
    </location>
</feature>
<dbReference type="GO" id="GO:0006487">
    <property type="term" value="P:protein N-linked glycosylation"/>
    <property type="evidence" value="ECO:0007669"/>
    <property type="project" value="TreeGrafter"/>
</dbReference>
<dbReference type="PANTHER" id="PTHR11782">
    <property type="entry name" value="ADENOSINE/GUANOSINE DIPHOSPHATASE"/>
    <property type="match status" value="1"/>
</dbReference>
<accession>A0A015KGH9</accession>
<evidence type="ECO:0000313" key="11">
    <source>
        <dbReference type="Proteomes" id="UP000022910"/>
    </source>
</evidence>
<dbReference type="GO" id="GO:0017111">
    <property type="term" value="F:ribonucleoside triphosphate phosphatase activity"/>
    <property type="evidence" value="ECO:0007669"/>
    <property type="project" value="TreeGrafter"/>
</dbReference>
<keyword evidence="9" id="KW-0472">Membrane</keyword>
<sequence length="587" mass="65689">MQNSQRNENTSTTSSAAFADLTAKENRDIPKTRSRRKTLEKDEKPLDVLIDPKMPNNKPRNRMWMRTTAFLIFLGCVILFFVPEEKFNFKSDLGLPPETDPDPSSNINVDLEHSKSDNIEDITSINPAVPTKSKVSSPKKATKTPSSKITSKHCTVPHPGRPLVQYALMIDAGSTGSRIHVYRFNYCKASPELEDEIFAHIEPGLSSYGDNPEAAANSLNDLMEVALKNVPKELQHCTPVAVKATAGLRLLGLKKSERILEAVREHLETNYPFPIIEKDGVVIMDGKDEGVYAWITVNYLLDRLGSGKKLPTAAIFDLGGGSTQIVFEPEANFEVAPGEHKHELEFGGHKYILYQHSYLHYGLMEARKAIKRFMAKLWISTPNKKDDLISGISSELDISEDHIPNPCLPKNYTEEFSLSDISHSRDEDSITIVGTGAGHAQCRFIIEQVLNKTNECPLSPCSFNGIYQPSLEVTFSLHDIYAFSYFYDRMSPLGIPADFSLKELRDLTDAVCAGNVSQFSHLPEAMKEIKKNPHYCMDLTFIYALLHVGYEIPLDREVKIAKKIKGIETGWCLGAAIAVLDHKLWCK</sequence>
<feature type="binding site" evidence="6">
    <location>
        <begin position="320"/>
        <end position="324"/>
    </location>
    <ligand>
        <name>ATP</name>
        <dbReference type="ChEBI" id="CHEBI:30616"/>
    </ligand>
</feature>
<dbReference type="GO" id="GO:0045134">
    <property type="term" value="F:UDP phosphatase activity"/>
    <property type="evidence" value="ECO:0007669"/>
    <property type="project" value="TreeGrafter"/>
</dbReference>
<evidence type="ECO:0000256" key="7">
    <source>
        <dbReference type="RuleBase" id="RU003833"/>
    </source>
</evidence>
<keyword evidence="9" id="KW-0812">Transmembrane</keyword>
<dbReference type="Gene3D" id="3.30.420.150">
    <property type="entry name" value="Exopolyphosphatase. Domain 2"/>
    <property type="match status" value="1"/>
</dbReference>
<dbReference type="GO" id="GO:0005524">
    <property type="term" value="F:ATP binding"/>
    <property type="evidence" value="ECO:0007669"/>
    <property type="project" value="UniProtKB-KW"/>
</dbReference>
<comment type="function">
    <text evidence="3">After transfer of sugars to endogenous macromolecular acceptors, the enzyme converts nucleoside diphosphates to nucleoside monophosphates which in turn exit the Golgi lumen in a coupled antiporter reaction, allowing entry of additional nucleotide sugar from the cytosol.</text>
</comment>
<dbReference type="Proteomes" id="UP000022910">
    <property type="component" value="Unassembled WGS sequence"/>
</dbReference>
<dbReference type="HOGENOM" id="CLU_010246_4_2_1"/>
<protein>
    <recommendedName>
        <fullName evidence="4">guanosine-diphosphatase</fullName>
        <ecNumber evidence="4">3.6.1.42</ecNumber>
    </recommendedName>
</protein>
<dbReference type="OMA" id="WTCRIKE"/>
<dbReference type="STRING" id="1432141.A0A015KGH9"/>
<keyword evidence="9" id="KW-1133">Transmembrane helix</keyword>
<evidence type="ECO:0000313" key="10">
    <source>
        <dbReference type="EMBL" id="EXX78735.1"/>
    </source>
</evidence>
<evidence type="ECO:0000256" key="4">
    <source>
        <dbReference type="ARBA" id="ARBA00038903"/>
    </source>
</evidence>
<dbReference type="CDD" id="cd24040">
    <property type="entry name" value="ASKHA_NBD_GDA1"/>
    <property type="match status" value="1"/>
</dbReference>
<evidence type="ECO:0000256" key="1">
    <source>
        <dbReference type="ARBA" id="ARBA00009283"/>
    </source>
</evidence>
<feature type="active site" description="Proton acceptor" evidence="5">
    <location>
        <position position="289"/>
    </location>
</feature>
<dbReference type="EMBL" id="JEMT01008698">
    <property type="protein sequence ID" value="EXX78735.1"/>
    <property type="molecule type" value="Genomic_DNA"/>
</dbReference>
<evidence type="ECO:0000256" key="6">
    <source>
        <dbReference type="PIRSR" id="PIRSR600407-2"/>
    </source>
</evidence>
<evidence type="ECO:0000256" key="9">
    <source>
        <dbReference type="SAM" id="Phobius"/>
    </source>
</evidence>